<evidence type="ECO:0000256" key="3">
    <source>
        <dbReference type="ARBA" id="ARBA00023004"/>
    </source>
</evidence>
<evidence type="ECO:0000256" key="2">
    <source>
        <dbReference type="ARBA" id="ARBA00022723"/>
    </source>
</evidence>
<feature type="compositionally biased region" description="Gly residues" evidence="6">
    <location>
        <begin position="97"/>
        <end position="115"/>
    </location>
</feature>
<keyword evidence="8" id="KW-1185">Reference proteome</keyword>
<name>A0A4R8M131_9BACT</name>
<dbReference type="GO" id="GO:0004322">
    <property type="term" value="F:ferroxidase activity"/>
    <property type="evidence" value="ECO:0007669"/>
    <property type="project" value="InterPro"/>
</dbReference>
<dbReference type="NCBIfam" id="TIGR04535">
    <property type="entry name" value="ferrit_encaps"/>
    <property type="match status" value="1"/>
</dbReference>
<dbReference type="EMBL" id="SORI01000032">
    <property type="protein sequence ID" value="TDY53159.1"/>
    <property type="molecule type" value="Genomic_DNA"/>
</dbReference>
<sequence>MQFTEPADILDQKTADEAKALKSLMEEVEAVNYYNQRVAATPNAELKELLAHNRDEEIEHAAMLIEWLRRNMEGWDKELKTYLFTSAPLLEVETAGEAGGGEGGAPGGLGIGSLK</sequence>
<evidence type="ECO:0008006" key="9">
    <source>
        <dbReference type="Google" id="ProtNLM"/>
    </source>
</evidence>
<evidence type="ECO:0000256" key="6">
    <source>
        <dbReference type="SAM" id="MobiDB-lite"/>
    </source>
</evidence>
<dbReference type="AlphaFoldDB" id="A0A4R8M131"/>
<keyword evidence="1" id="KW-0409">Iron storage</keyword>
<keyword evidence="2" id="KW-0479">Metal-binding</keyword>
<proteinExistence type="predicted"/>
<dbReference type="Proteomes" id="UP000295066">
    <property type="component" value="Unassembled WGS sequence"/>
</dbReference>
<evidence type="ECO:0000256" key="5">
    <source>
        <dbReference type="ARBA" id="ARBA00033787"/>
    </source>
</evidence>
<comment type="subcellular location">
    <subcellularLocation>
        <location evidence="4">Encapsulin nanocompartment</location>
    </subcellularLocation>
</comment>
<protein>
    <recommendedName>
        <fullName evidence="9">Ferritin</fullName>
    </recommendedName>
</protein>
<dbReference type="Pfam" id="PF22277">
    <property type="entry name" value="EncFtn-like"/>
    <property type="match status" value="1"/>
</dbReference>
<accession>A0A4R8M131</accession>
<keyword evidence="5" id="KW-1284">Encapsulin nanocompartment</keyword>
<dbReference type="GO" id="GO:0006879">
    <property type="term" value="P:intracellular iron ion homeostasis"/>
    <property type="evidence" value="ECO:0007669"/>
    <property type="project" value="UniProtKB-KW"/>
</dbReference>
<keyword evidence="3" id="KW-0408">Iron</keyword>
<dbReference type="InterPro" id="IPR030907">
    <property type="entry name" value="Ferrit_encaps"/>
</dbReference>
<dbReference type="InterPro" id="IPR009078">
    <property type="entry name" value="Ferritin-like_SF"/>
</dbReference>
<reference evidence="7 8" key="1">
    <citation type="submission" date="2019-03" db="EMBL/GenBank/DDBJ databases">
        <title>Genomic Encyclopedia of Type Strains, Phase IV (KMG-IV): sequencing the most valuable type-strain genomes for metagenomic binning, comparative biology and taxonomic classification.</title>
        <authorList>
            <person name="Goeker M."/>
        </authorList>
    </citation>
    <scope>NUCLEOTIDE SEQUENCE [LARGE SCALE GENOMIC DNA]</scope>
    <source>
        <strain evidence="7 8">DSM 25964</strain>
    </source>
</reference>
<dbReference type="InterPro" id="IPR054581">
    <property type="entry name" value="EncFtn-like"/>
</dbReference>
<dbReference type="OrthoDB" id="9796238at2"/>
<evidence type="ECO:0000256" key="1">
    <source>
        <dbReference type="ARBA" id="ARBA00022434"/>
    </source>
</evidence>
<dbReference type="SUPFAM" id="SSF47240">
    <property type="entry name" value="Ferritin-like"/>
    <property type="match status" value="1"/>
</dbReference>
<comment type="caution">
    <text evidence="7">The sequence shown here is derived from an EMBL/GenBank/DDBJ whole genome shotgun (WGS) entry which is preliminary data.</text>
</comment>
<dbReference type="RefSeq" id="WP_133959167.1">
    <property type="nucleotide sequence ID" value="NZ_SORI01000032.1"/>
</dbReference>
<evidence type="ECO:0000313" key="8">
    <source>
        <dbReference type="Proteomes" id="UP000295066"/>
    </source>
</evidence>
<gene>
    <name evidence="7" type="ORF">C8D99_1327</name>
</gene>
<organism evidence="7 8">
    <name type="scientific">Aminivibrio pyruvatiphilus</name>
    <dbReference type="NCBI Taxonomy" id="1005740"/>
    <lineage>
        <taxon>Bacteria</taxon>
        <taxon>Thermotogati</taxon>
        <taxon>Synergistota</taxon>
        <taxon>Synergistia</taxon>
        <taxon>Synergistales</taxon>
        <taxon>Aminobacteriaceae</taxon>
        <taxon>Aminivibrio</taxon>
    </lineage>
</organism>
<dbReference type="GO" id="GO:0046872">
    <property type="term" value="F:metal ion binding"/>
    <property type="evidence" value="ECO:0007669"/>
    <property type="project" value="UniProtKB-KW"/>
</dbReference>
<evidence type="ECO:0000313" key="7">
    <source>
        <dbReference type="EMBL" id="TDY53159.1"/>
    </source>
</evidence>
<dbReference type="GO" id="GO:0140737">
    <property type="term" value="C:encapsulin nanocompartment"/>
    <property type="evidence" value="ECO:0007669"/>
    <property type="project" value="UniProtKB-SubCell"/>
</dbReference>
<evidence type="ECO:0000256" key="4">
    <source>
        <dbReference type="ARBA" id="ARBA00033738"/>
    </source>
</evidence>
<dbReference type="Gene3D" id="6.10.140.1960">
    <property type="match status" value="1"/>
</dbReference>
<feature type="region of interest" description="Disordered" evidence="6">
    <location>
        <begin position="95"/>
        <end position="115"/>
    </location>
</feature>